<dbReference type="InterPro" id="IPR017927">
    <property type="entry name" value="FAD-bd_FR_type"/>
</dbReference>
<dbReference type="Proteomes" id="UP001153050">
    <property type="component" value="Unassembled WGS sequence"/>
</dbReference>
<dbReference type="PROSITE" id="PS51384">
    <property type="entry name" value="FAD_FR"/>
    <property type="match status" value="1"/>
</dbReference>
<dbReference type="InterPro" id="IPR001709">
    <property type="entry name" value="Flavoprot_Pyr_Nucl_cyt_Rdtase"/>
</dbReference>
<comment type="caution">
    <text evidence="4">The sequence shown here is derived from an EMBL/GenBank/DDBJ whole genome shotgun (WGS) entry which is preliminary data.</text>
</comment>
<sequence>MSEAAATQSPWQMAKIIRIEKRTPRVTSFFFKLSRPFAHQAGQYVDVRLTTPDGYQARRSYSIASAPESGGTVELAIERLEDGEVSPFFHEVAAVGDEIELRGPLGGHFVWSDSDGGPIILVGGGSGVVPLMAMVRHRAARKSSVPVALVFSARIWDEVIFRDELIKLDDRRDGFDLVLTLTREPAQRPDDYSRRIDAQMIHVAAARAAEARHRLRLERLRLGRRPSADRRRRPSRPHPHRALRGVSGLSIRLRSRAPTAASSSQARIKPSSIS</sequence>
<evidence type="ECO:0000259" key="3">
    <source>
        <dbReference type="PROSITE" id="PS51384"/>
    </source>
</evidence>
<proteinExistence type="predicted"/>
<reference evidence="4 5" key="1">
    <citation type="submission" date="2022-03" db="EMBL/GenBank/DDBJ databases">
        <authorList>
            <person name="Brunel B."/>
        </authorList>
    </citation>
    <scope>NUCLEOTIDE SEQUENCE [LARGE SCALE GENOMIC DNA]</scope>
    <source>
        <strain evidence="4">STM5069sample</strain>
    </source>
</reference>
<evidence type="ECO:0000256" key="2">
    <source>
        <dbReference type="SAM" id="MobiDB-lite"/>
    </source>
</evidence>
<feature type="domain" description="FAD-binding FR-type" evidence="3">
    <location>
        <begin position="9"/>
        <end position="111"/>
    </location>
</feature>
<gene>
    <name evidence="4" type="ORF">MES5069_270233</name>
</gene>
<dbReference type="Gene3D" id="2.40.30.10">
    <property type="entry name" value="Translation factors"/>
    <property type="match status" value="1"/>
</dbReference>
<dbReference type="InterPro" id="IPR001433">
    <property type="entry name" value="OxRdtase_FAD/NAD-bd"/>
</dbReference>
<dbReference type="PRINTS" id="PR00371">
    <property type="entry name" value="FPNCR"/>
</dbReference>
<evidence type="ECO:0000313" key="4">
    <source>
        <dbReference type="EMBL" id="CAH2401062.1"/>
    </source>
</evidence>
<evidence type="ECO:0000313" key="5">
    <source>
        <dbReference type="Proteomes" id="UP001153050"/>
    </source>
</evidence>
<keyword evidence="5" id="KW-1185">Reference proteome</keyword>
<protein>
    <submittedName>
        <fullName evidence="4">Flavodoxin reductases (Ferredoxin-NADPH reductases) family 1</fullName>
    </submittedName>
</protein>
<name>A0ABM9DWG9_9HYPH</name>
<dbReference type="InterPro" id="IPR008333">
    <property type="entry name" value="Cbr1-like_FAD-bd_dom"/>
</dbReference>
<dbReference type="SUPFAM" id="SSF63380">
    <property type="entry name" value="Riboflavin synthase domain-like"/>
    <property type="match status" value="1"/>
</dbReference>
<dbReference type="SUPFAM" id="SSF52343">
    <property type="entry name" value="Ferredoxin reductase-like, C-terminal NADP-linked domain"/>
    <property type="match status" value="1"/>
</dbReference>
<feature type="compositionally biased region" description="Polar residues" evidence="2">
    <location>
        <begin position="260"/>
        <end position="274"/>
    </location>
</feature>
<dbReference type="PRINTS" id="PR00410">
    <property type="entry name" value="PHEHYDRXLASE"/>
</dbReference>
<dbReference type="InterPro" id="IPR039261">
    <property type="entry name" value="FNR_nucleotide-bd"/>
</dbReference>
<dbReference type="EMBL" id="CAKXZT010000121">
    <property type="protein sequence ID" value="CAH2401062.1"/>
    <property type="molecule type" value="Genomic_DNA"/>
</dbReference>
<accession>A0ABM9DWG9</accession>
<dbReference type="Gene3D" id="3.40.50.80">
    <property type="entry name" value="Nucleotide-binding domain of ferredoxin-NADP reductase (FNR) module"/>
    <property type="match status" value="1"/>
</dbReference>
<dbReference type="InterPro" id="IPR050415">
    <property type="entry name" value="MRET"/>
</dbReference>
<dbReference type="Pfam" id="PF00175">
    <property type="entry name" value="NAD_binding_1"/>
    <property type="match status" value="1"/>
</dbReference>
<dbReference type="PANTHER" id="PTHR47354:SF5">
    <property type="entry name" value="PROTEIN RFBI"/>
    <property type="match status" value="1"/>
</dbReference>
<evidence type="ECO:0000256" key="1">
    <source>
        <dbReference type="ARBA" id="ARBA00034078"/>
    </source>
</evidence>
<feature type="region of interest" description="Disordered" evidence="2">
    <location>
        <begin position="222"/>
        <end position="274"/>
    </location>
</feature>
<dbReference type="InterPro" id="IPR017938">
    <property type="entry name" value="Riboflavin_synthase-like_b-brl"/>
</dbReference>
<feature type="compositionally biased region" description="Basic residues" evidence="2">
    <location>
        <begin position="230"/>
        <end position="243"/>
    </location>
</feature>
<comment type="cofactor">
    <cofactor evidence="1">
        <name>[2Fe-2S] cluster</name>
        <dbReference type="ChEBI" id="CHEBI:190135"/>
    </cofactor>
</comment>
<organism evidence="4 5">
    <name type="scientific">Mesorhizobium escarrei</name>
    <dbReference type="NCBI Taxonomy" id="666018"/>
    <lineage>
        <taxon>Bacteria</taxon>
        <taxon>Pseudomonadati</taxon>
        <taxon>Pseudomonadota</taxon>
        <taxon>Alphaproteobacteria</taxon>
        <taxon>Hyphomicrobiales</taxon>
        <taxon>Phyllobacteriaceae</taxon>
        <taxon>Mesorhizobium</taxon>
    </lineage>
</organism>
<dbReference type="Pfam" id="PF00970">
    <property type="entry name" value="FAD_binding_6"/>
    <property type="match status" value="1"/>
</dbReference>
<dbReference type="PANTHER" id="PTHR47354">
    <property type="entry name" value="NADH OXIDOREDUCTASE HCR"/>
    <property type="match status" value="1"/>
</dbReference>